<sequence>MKKNLTKKLVLSTSLLLMGAAATQLSDDAINFSSEAKAYSIGQDVTDINELTKYYTQEVQVFSNKWLHQKEDGPDKGNIYVDFKYGWTGNIKVWGPESWGNINNLRNQYVDVFGLQDRPTHQFLWSYEDYFTGGITPAATAANKHYTLSLKLNKNGQTIGVYQFYSGNKPVLTLKELDFRVRETLIKNKQLYTDGINAGEIKVKHAGRTDTVDLSKRLHSDRANHYVQSPQSATVEVNLK</sequence>
<evidence type="ECO:0000313" key="4">
    <source>
        <dbReference type="EMBL" id="ARJ51586.1"/>
    </source>
</evidence>
<dbReference type="GO" id="GO:0005576">
    <property type="term" value="C:extracellular region"/>
    <property type="evidence" value="ECO:0007669"/>
    <property type="project" value="InterPro"/>
</dbReference>
<comment type="similarity">
    <text evidence="1">Belongs to the staphylococcal/streptococcal toxin family.</text>
</comment>
<organism evidence="4 5">
    <name type="scientific">Staphylococcus lutrae</name>
    <dbReference type="NCBI Taxonomy" id="155085"/>
    <lineage>
        <taxon>Bacteria</taxon>
        <taxon>Bacillati</taxon>
        <taxon>Bacillota</taxon>
        <taxon>Bacilli</taxon>
        <taxon>Bacillales</taxon>
        <taxon>Staphylococcaceae</taxon>
        <taxon>Staphylococcus</taxon>
    </lineage>
</organism>
<dbReference type="AlphaFoldDB" id="A0AAC9WK74"/>
<dbReference type="KEGG" id="slz:B5P37_09810"/>
<dbReference type="RefSeq" id="WP_085238045.1">
    <property type="nucleotide sequence ID" value="NZ_CP020773.1"/>
</dbReference>
<evidence type="ECO:0000256" key="1">
    <source>
        <dbReference type="ARBA" id="ARBA00008401"/>
    </source>
</evidence>
<gene>
    <name evidence="4" type="ORF">B5P37_09810</name>
</gene>
<dbReference type="PRINTS" id="PR01800">
    <property type="entry name" value="STAPHEXOTOXN"/>
</dbReference>
<dbReference type="Pfam" id="PF02876">
    <property type="entry name" value="Stap_Strp_tox_C"/>
    <property type="match status" value="1"/>
</dbReference>
<dbReference type="PROSITE" id="PS00278">
    <property type="entry name" value="STAPH_STREP_TOXIN_2"/>
    <property type="match status" value="1"/>
</dbReference>
<reference evidence="4 5" key="1">
    <citation type="submission" date="2017-04" db="EMBL/GenBank/DDBJ databases">
        <authorList>
            <person name="Veseli I.A."/>
            <person name="Tang C."/>
            <person name="Pombert J.-F."/>
        </authorList>
    </citation>
    <scope>NUCLEOTIDE SEQUENCE [LARGE SCALE GENOMIC DNA]</scope>
    <source>
        <strain evidence="4 5">ATCC 700373</strain>
    </source>
</reference>
<feature type="chain" id="PRO_5041971471" description="Staphylococcal/Streptococcal toxin beta-grasp domain-containing protein" evidence="2">
    <location>
        <begin position="24"/>
        <end position="240"/>
    </location>
</feature>
<dbReference type="Gene3D" id="2.40.50.110">
    <property type="match status" value="1"/>
</dbReference>
<keyword evidence="5" id="KW-1185">Reference proteome</keyword>
<dbReference type="InterPro" id="IPR006126">
    <property type="entry name" value="Staph/Strept_toxin_CS"/>
</dbReference>
<dbReference type="Proteomes" id="UP000242864">
    <property type="component" value="Chromosome"/>
</dbReference>
<feature type="signal peptide" evidence="2">
    <location>
        <begin position="1"/>
        <end position="23"/>
    </location>
</feature>
<dbReference type="InterPro" id="IPR006123">
    <property type="entry name" value="Toxin_b-grasp_Staph/Strep"/>
</dbReference>
<protein>
    <recommendedName>
        <fullName evidence="3">Staphylococcal/Streptococcal toxin beta-grasp domain-containing protein</fullName>
    </recommendedName>
</protein>
<dbReference type="EMBL" id="CP020773">
    <property type="protein sequence ID" value="ARJ51586.1"/>
    <property type="molecule type" value="Genomic_DNA"/>
</dbReference>
<evidence type="ECO:0000313" key="5">
    <source>
        <dbReference type="Proteomes" id="UP000242864"/>
    </source>
</evidence>
<evidence type="ECO:0000256" key="2">
    <source>
        <dbReference type="SAM" id="SignalP"/>
    </source>
</evidence>
<keyword evidence="2" id="KW-0732">Signal</keyword>
<proteinExistence type="inferred from homology"/>
<evidence type="ECO:0000259" key="3">
    <source>
        <dbReference type="Pfam" id="PF02876"/>
    </source>
</evidence>
<dbReference type="InterPro" id="IPR008375">
    <property type="entry name" value="Staph_exotoxin"/>
</dbReference>
<dbReference type="InterPro" id="IPR016091">
    <property type="entry name" value="SuperAg_toxin_C"/>
</dbReference>
<accession>A0AAC9WK74</accession>
<feature type="domain" description="Staphylococcal/Streptococcal toxin beta-grasp" evidence="3">
    <location>
        <begin position="148"/>
        <end position="239"/>
    </location>
</feature>
<name>A0AAC9WK74_9STAP</name>
<dbReference type="Gene3D" id="3.10.20.120">
    <property type="match status" value="1"/>
</dbReference>
<dbReference type="SUPFAM" id="SSF54334">
    <property type="entry name" value="Superantigen toxins, C-terminal domain"/>
    <property type="match status" value="1"/>
</dbReference>